<comment type="caution">
    <text evidence="2">The sequence shown here is derived from an EMBL/GenBank/DDBJ whole genome shotgun (WGS) entry which is preliminary data.</text>
</comment>
<evidence type="ECO:0000313" key="3">
    <source>
        <dbReference type="Proteomes" id="UP001551482"/>
    </source>
</evidence>
<sequence length="156" mass="16811">MGSDAHSGVTLRLGHENPRGAGMFERITYAMTAVVSPRPERGADDVEGRCSACGARFVYRVWSRSALRRRRVAWTAVLHTGIAVLVVWVLLLNRYPEASAGGHTVVSGSVWAVGVFGLAGVLQGVSRLCKEDGTRLVDAPSRHRGFRSVRSDGPTP</sequence>
<evidence type="ECO:0000313" key="2">
    <source>
        <dbReference type="EMBL" id="MEU8135573.1"/>
    </source>
</evidence>
<protein>
    <submittedName>
        <fullName evidence="2">Uncharacterized protein</fullName>
    </submittedName>
</protein>
<evidence type="ECO:0000256" key="1">
    <source>
        <dbReference type="SAM" id="Phobius"/>
    </source>
</evidence>
<gene>
    <name evidence="2" type="ORF">AB0C36_18885</name>
</gene>
<keyword evidence="1" id="KW-1133">Transmembrane helix</keyword>
<accession>A0ABV3DIJ7</accession>
<reference evidence="2 3" key="1">
    <citation type="submission" date="2024-06" db="EMBL/GenBank/DDBJ databases">
        <title>The Natural Products Discovery Center: Release of the First 8490 Sequenced Strains for Exploring Actinobacteria Biosynthetic Diversity.</title>
        <authorList>
            <person name="Kalkreuter E."/>
            <person name="Kautsar S.A."/>
            <person name="Yang D."/>
            <person name="Bader C.D."/>
            <person name="Teijaro C.N."/>
            <person name="Fluegel L."/>
            <person name="Davis C.M."/>
            <person name="Simpson J.R."/>
            <person name="Lauterbach L."/>
            <person name="Steele A.D."/>
            <person name="Gui C."/>
            <person name="Meng S."/>
            <person name="Li G."/>
            <person name="Viehrig K."/>
            <person name="Ye F."/>
            <person name="Su P."/>
            <person name="Kiefer A.F."/>
            <person name="Nichols A."/>
            <person name="Cepeda A.J."/>
            <person name="Yan W."/>
            <person name="Fan B."/>
            <person name="Jiang Y."/>
            <person name="Adhikari A."/>
            <person name="Zheng C.-J."/>
            <person name="Schuster L."/>
            <person name="Cowan T.M."/>
            <person name="Smanski M.J."/>
            <person name="Chevrette M.G."/>
            <person name="De Carvalho L.P.S."/>
            <person name="Shen B."/>
        </authorList>
    </citation>
    <scope>NUCLEOTIDE SEQUENCE [LARGE SCALE GENOMIC DNA]</scope>
    <source>
        <strain evidence="2 3">NPDC048946</strain>
    </source>
</reference>
<keyword evidence="1" id="KW-0812">Transmembrane</keyword>
<feature type="transmembrane region" description="Helical" evidence="1">
    <location>
        <begin position="104"/>
        <end position="125"/>
    </location>
</feature>
<keyword evidence="1" id="KW-0472">Membrane</keyword>
<name>A0ABV3DIJ7_9ACTN</name>
<keyword evidence="3" id="KW-1185">Reference proteome</keyword>
<dbReference type="EMBL" id="JBEZFP010000045">
    <property type="protein sequence ID" value="MEU8135573.1"/>
    <property type="molecule type" value="Genomic_DNA"/>
</dbReference>
<dbReference type="RefSeq" id="WP_358355424.1">
    <property type="nucleotide sequence ID" value="NZ_JBEZFP010000045.1"/>
</dbReference>
<dbReference type="Proteomes" id="UP001551482">
    <property type="component" value="Unassembled WGS sequence"/>
</dbReference>
<feature type="transmembrane region" description="Helical" evidence="1">
    <location>
        <begin position="72"/>
        <end position="92"/>
    </location>
</feature>
<proteinExistence type="predicted"/>
<organism evidence="2 3">
    <name type="scientific">Streptodolium elevatio</name>
    <dbReference type="NCBI Taxonomy" id="3157996"/>
    <lineage>
        <taxon>Bacteria</taxon>
        <taxon>Bacillati</taxon>
        <taxon>Actinomycetota</taxon>
        <taxon>Actinomycetes</taxon>
        <taxon>Kitasatosporales</taxon>
        <taxon>Streptomycetaceae</taxon>
        <taxon>Streptodolium</taxon>
    </lineage>
</organism>